<accession>A0A430AHN9</accession>
<dbReference type="PANTHER" id="PTHR30250">
    <property type="entry name" value="PST FAMILY PREDICTED COLANIC ACID TRANSPORTER"/>
    <property type="match status" value="1"/>
</dbReference>
<evidence type="ECO:0000256" key="6">
    <source>
        <dbReference type="ARBA" id="ARBA00022884"/>
    </source>
</evidence>
<dbReference type="Pfam" id="PF01943">
    <property type="entry name" value="Polysacc_synt"/>
    <property type="match status" value="1"/>
</dbReference>
<keyword evidence="8 11" id="KW-1133">Transmembrane helix</keyword>
<evidence type="ECO:0000256" key="11">
    <source>
        <dbReference type="SAM" id="Phobius"/>
    </source>
</evidence>
<dbReference type="Gene3D" id="3.10.290.10">
    <property type="entry name" value="RNA-binding S4 domain"/>
    <property type="match status" value="1"/>
</dbReference>
<dbReference type="GO" id="GO:0000049">
    <property type="term" value="F:tRNA binding"/>
    <property type="evidence" value="ECO:0007669"/>
    <property type="project" value="UniProtKB-UniRule"/>
</dbReference>
<keyword evidence="5 10" id="KW-0699">rRNA-binding</keyword>
<dbReference type="OrthoDB" id="9775950at2"/>
<reference evidence="13 14" key="1">
    <citation type="submission" date="2017-05" db="EMBL/GenBank/DDBJ databases">
        <title>Vagococcus spp. assemblies.</title>
        <authorList>
            <person name="Gulvik C.A."/>
        </authorList>
    </citation>
    <scope>NUCLEOTIDE SEQUENCE [LARGE SCALE GENOMIC DNA]</scope>
    <source>
        <strain evidence="13 14">CCUG 51432</strain>
    </source>
</reference>
<feature type="transmembrane region" description="Helical" evidence="11">
    <location>
        <begin position="68"/>
        <end position="87"/>
    </location>
</feature>
<dbReference type="GO" id="GO:0005886">
    <property type="term" value="C:plasma membrane"/>
    <property type="evidence" value="ECO:0007669"/>
    <property type="project" value="UniProtKB-SubCell"/>
</dbReference>
<keyword evidence="9 11" id="KW-0472">Membrane</keyword>
<gene>
    <name evidence="10" type="primary">rqcP</name>
    <name evidence="13" type="ORF">CBF29_13400</name>
</gene>
<evidence type="ECO:0000256" key="3">
    <source>
        <dbReference type="ARBA" id="ARBA00022555"/>
    </source>
</evidence>
<name>A0A430AHN9_9ENTE</name>
<feature type="domain" description="RNA-binding S4" evidence="12">
    <location>
        <begin position="438"/>
        <end position="501"/>
    </location>
</feature>
<comment type="subunit">
    <text evidence="10">Associates with stalled 50S ribosomal subunits. Binds to RqcH, 23S rRNA and the P-site tRNA. Does not require RqcH for association with 50S subunits.</text>
</comment>
<dbReference type="PANTHER" id="PTHR30250:SF29">
    <property type="entry name" value="POLYSACCHARIDE BIOSYNTHESIS PROTEIN C-TERMINAL DOMAIN-CONTAINING PROTEIN"/>
    <property type="match status" value="1"/>
</dbReference>
<feature type="transmembrane region" description="Helical" evidence="11">
    <location>
        <begin position="231"/>
        <end position="250"/>
    </location>
</feature>
<dbReference type="InterPro" id="IPR002797">
    <property type="entry name" value="Polysacc_synth"/>
</dbReference>
<sequence length="523" mass="58342">MGLSVLLFSVFFFGSDLLAYLMGDHQLAPLIKVSAGLFLFVPVLAVYRGFFQGELRLEPTAFSQLLEQIVRVAVIILSAVLFQKGWLGIYQTGALASFGAIFGAFAAMIILFFYGKSEKIHICFSPRREGKILSSHLFKRFLVEGGIICSYSALLVLFQLVDSFVLKNGLVFGGMEEVLAKTIKGAYDRGQPLAQVGLVISSAFATSHLPRLTLLRENKNITSYQATFQRLMKVVVVIGSAAAVGLSMLLPELNRGLFGDGKENVSISLFMGVVFLLSVIQVLQIIGQTKHSYKLLLRAFFYGLIAKVILSFPLTYLYGTVGASVSTLLGLTLTYAVLYRQLYRKEVGKKSRYLWQLLFSLSMMCIGIQMYRWLWRLLMLENDSRVMSLLFSLSGAVVGLGVFLFSIIIIGLFEQEEWKMLPFGERFADFKLKKVTQMRLDKFLKVSRLIKRRTVAKEVADKGRITINGQVAKSSSKVAVDDQLSILFGNKTLVVKVLALHESTKKEDAAKMYEVIEETKAAE</sequence>
<comment type="function">
    <text evidence="10">Key component of the ribosome quality control system (RQC), a ribosome-associated complex that mediates the extraction of incompletely synthesized nascent chains from stalled ribosomes and their subsequent degradation. RqcH recruits Ala-charged tRNA, and with RqcP directs the elongation of stalled nascent chains on 50S ribosomal subunits, leading to non-templated C-terminal alanine extensions (Ala tail). The Ala tail promotes nascent chain degradation. RqcP is associated with the translocation-like movement of the peptidyl-tRNA from the A-site into the P-site.</text>
</comment>
<dbReference type="InterPro" id="IPR036986">
    <property type="entry name" value="S4_RNA-bd_sf"/>
</dbReference>
<evidence type="ECO:0000256" key="4">
    <source>
        <dbReference type="ARBA" id="ARBA00022692"/>
    </source>
</evidence>
<organism evidence="13 14">
    <name type="scientific">Vagococcus elongatus</name>
    <dbReference type="NCBI Taxonomy" id="180344"/>
    <lineage>
        <taxon>Bacteria</taxon>
        <taxon>Bacillati</taxon>
        <taxon>Bacillota</taxon>
        <taxon>Bacilli</taxon>
        <taxon>Lactobacillales</taxon>
        <taxon>Enterococcaceae</taxon>
        <taxon>Vagococcus</taxon>
    </lineage>
</organism>
<dbReference type="Pfam" id="PF01479">
    <property type="entry name" value="S4"/>
    <property type="match status" value="1"/>
</dbReference>
<dbReference type="CDD" id="cd00165">
    <property type="entry name" value="S4"/>
    <property type="match status" value="1"/>
</dbReference>
<feature type="transmembrane region" description="Helical" evidence="11">
    <location>
        <begin position="323"/>
        <end position="342"/>
    </location>
</feature>
<dbReference type="Proteomes" id="UP000287605">
    <property type="component" value="Unassembled WGS sequence"/>
</dbReference>
<feature type="transmembrane region" description="Helical" evidence="11">
    <location>
        <begin position="386"/>
        <end position="413"/>
    </location>
</feature>
<evidence type="ECO:0000256" key="2">
    <source>
        <dbReference type="ARBA" id="ARBA00022475"/>
    </source>
</evidence>
<feature type="transmembrane region" description="Helical" evidence="11">
    <location>
        <begin position="265"/>
        <end position="283"/>
    </location>
</feature>
<dbReference type="RefSeq" id="WP_126810214.1">
    <property type="nucleotide sequence ID" value="NZ_NGKA01000039.1"/>
</dbReference>
<keyword evidence="6 10" id="KW-0694">RNA-binding</keyword>
<dbReference type="HAMAP" id="MF_00871">
    <property type="entry name" value="RqcP"/>
    <property type="match status" value="1"/>
</dbReference>
<feature type="transmembrane region" description="Helical" evidence="11">
    <location>
        <begin position="29"/>
        <end position="47"/>
    </location>
</feature>
<evidence type="ECO:0000313" key="14">
    <source>
        <dbReference type="Proteomes" id="UP000287605"/>
    </source>
</evidence>
<dbReference type="SUPFAM" id="SSF55174">
    <property type="entry name" value="Alpha-L RNA-binding motif"/>
    <property type="match status" value="1"/>
</dbReference>
<feature type="transmembrane region" description="Helical" evidence="11">
    <location>
        <begin position="295"/>
        <end position="317"/>
    </location>
</feature>
<keyword evidence="4 11" id="KW-0812">Transmembrane</keyword>
<evidence type="ECO:0000256" key="5">
    <source>
        <dbReference type="ARBA" id="ARBA00022730"/>
    </source>
</evidence>
<keyword evidence="3 10" id="KW-0820">tRNA-binding</keyword>
<dbReference type="GO" id="GO:0072344">
    <property type="term" value="P:rescue of stalled ribosome"/>
    <property type="evidence" value="ECO:0007669"/>
    <property type="project" value="UniProtKB-UniRule"/>
</dbReference>
<evidence type="ECO:0000256" key="10">
    <source>
        <dbReference type="HAMAP-Rule" id="MF_00871"/>
    </source>
</evidence>
<dbReference type="SMART" id="SM00363">
    <property type="entry name" value="S4"/>
    <property type="match status" value="1"/>
</dbReference>
<keyword evidence="2" id="KW-1003">Cell membrane</keyword>
<evidence type="ECO:0000256" key="8">
    <source>
        <dbReference type="ARBA" id="ARBA00022989"/>
    </source>
</evidence>
<feature type="transmembrane region" description="Helical" evidence="11">
    <location>
        <begin position="141"/>
        <end position="161"/>
    </location>
</feature>
<feature type="transmembrane region" description="Helical" evidence="11">
    <location>
        <begin position="193"/>
        <end position="210"/>
    </location>
</feature>
<feature type="transmembrane region" description="Helical" evidence="11">
    <location>
        <begin position="354"/>
        <end position="374"/>
    </location>
</feature>
<dbReference type="GO" id="GO:0043023">
    <property type="term" value="F:ribosomal large subunit binding"/>
    <property type="evidence" value="ECO:0007669"/>
    <property type="project" value="UniProtKB-UniRule"/>
</dbReference>
<evidence type="ECO:0000256" key="7">
    <source>
        <dbReference type="ARBA" id="ARBA00022917"/>
    </source>
</evidence>
<dbReference type="InterPro" id="IPR050833">
    <property type="entry name" value="Poly_Biosynth_Transport"/>
</dbReference>
<dbReference type="AlphaFoldDB" id="A0A430AHN9"/>
<dbReference type="InterPro" id="IPR025490">
    <property type="entry name" value="RqcP"/>
</dbReference>
<dbReference type="EMBL" id="NGKA01000039">
    <property type="protein sequence ID" value="RSU07626.1"/>
    <property type="molecule type" value="Genomic_DNA"/>
</dbReference>
<evidence type="ECO:0000256" key="1">
    <source>
        <dbReference type="ARBA" id="ARBA00004651"/>
    </source>
</evidence>
<comment type="similarity">
    <text evidence="10">Belongs to the RqcP family.</text>
</comment>
<keyword evidence="7 10" id="KW-0648">Protein biosynthesis</keyword>
<evidence type="ECO:0000256" key="9">
    <source>
        <dbReference type="ARBA" id="ARBA00023136"/>
    </source>
</evidence>
<dbReference type="GO" id="GO:0019843">
    <property type="term" value="F:rRNA binding"/>
    <property type="evidence" value="ECO:0007669"/>
    <property type="project" value="UniProtKB-UniRule"/>
</dbReference>
<comment type="caution">
    <text evidence="13">The sequence shown here is derived from an EMBL/GenBank/DDBJ whole genome shotgun (WGS) entry which is preliminary data.</text>
</comment>
<feature type="transmembrane region" description="Helical" evidence="11">
    <location>
        <begin position="93"/>
        <end position="114"/>
    </location>
</feature>
<evidence type="ECO:0000313" key="13">
    <source>
        <dbReference type="EMBL" id="RSU07626.1"/>
    </source>
</evidence>
<dbReference type="PROSITE" id="PS50889">
    <property type="entry name" value="S4"/>
    <property type="match status" value="1"/>
</dbReference>
<keyword evidence="14" id="KW-1185">Reference proteome</keyword>
<evidence type="ECO:0000259" key="12">
    <source>
        <dbReference type="SMART" id="SM00363"/>
    </source>
</evidence>
<comment type="subcellular location">
    <subcellularLocation>
        <location evidence="1">Cell membrane</location>
        <topology evidence="1">Multi-pass membrane protein</topology>
    </subcellularLocation>
</comment>
<protein>
    <recommendedName>
        <fullName evidence="10">RQC P-site tRNA stabilizing factor</fullName>
        <shortName evidence="10">RqcP</shortName>
    </recommendedName>
    <alternativeName>
        <fullName evidence="10">Ribosome-associated protein quality control protein P</fullName>
    </alternativeName>
</protein>
<proteinExistence type="inferred from homology"/>
<dbReference type="InterPro" id="IPR002942">
    <property type="entry name" value="S4_RNA-bd"/>
</dbReference>